<dbReference type="VEuPathDB" id="ToxoDB:LOC34619621"/>
<protein>
    <submittedName>
        <fullName evidence="1">EF hand domain-containing protein</fullName>
    </submittedName>
</protein>
<reference evidence="1 2" key="1">
    <citation type="journal article" date="2016" name="BMC Genomics">
        <title>Comparative genomics reveals Cyclospora cayetanensis possesses coccidia-like metabolism and invasion components but unique surface antigens.</title>
        <authorList>
            <person name="Liu S."/>
            <person name="Wang L."/>
            <person name="Zheng H."/>
            <person name="Xu Z."/>
            <person name="Roellig D.M."/>
            <person name="Li N."/>
            <person name="Frace M.A."/>
            <person name="Tang K."/>
            <person name="Arrowood M.J."/>
            <person name="Moss D.M."/>
            <person name="Zhang L."/>
            <person name="Feng Y."/>
            <person name="Xiao L."/>
        </authorList>
    </citation>
    <scope>NUCLEOTIDE SEQUENCE [LARGE SCALE GENOMIC DNA]</scope>
    <source>
        <strain evidence="1 2">CHN_HEN01</strain>
    </source>
</reference>
<accession>A0A1D3D316</accession>
<dbReference type="OrthoDB" id="435273at2759"/>
<dbReference type="InterPro" id="IPR018247">
    <property type="entry name" value="EF_Hand_1_Ca_BS"/>
</dbReference>
<evidence type="ECO:0000313" key="2">
    <source>
        <dbReference type="Proteomes" id="UP000095192"/>
    </source>
</evidence>
<dbReference type="AlphaFoldDB" id="A0A1D3D316"/>
<dbReference type="VEuPathDB" id="ToxoDB:cyc_02827"/>
<keyword evidence="2" id="KW-1185">Reference proteome</keyword>
<dbReference type="PROSITE" id="PS00018">
    <property type="entry name" value="EF_HAND_1"/>
    <property type="match status" value="1"/>
</dbReference>
<dbReference type="PANTHER" id="PTHR23048:SF0">
    <property type="entry name" value="CALMODULIN LIKE 3"/>
    <property type="match status" value="1"/>
</dbReference>
<dbReference type="SUPFAM" id="SSF47473">
    <property type="entry name" value="EF-hand"/>
    <property type="match status" value="1"/>
</dbReference>
<dbReference type="InterPro" id="IPR050230">
    <property type="entry name" value="CALM/Myosin/TropC-like"/>
</dbReference>
<dbReference type="PANTHER" id="PTHR23048">
    <property type="entry name" value="MYOSIN LIGHT CHAIN 1, 3"/>
    <property type="match status" value="1"/>
</dbReference>
<evidence type="ECO:0000313" key="1">
    <source>
        <dbReference type="EMBL" id="OEH77840.1"/>
    </source>
</evidence>
<dbReference type="Proteomes" id="UP000095192">
    <property type="component" value="Unassembled WGS sequence"/>
</dbReference>
<name>A0A1D3D316_9EIME</name>
<dbReference type="InterPro" id="IPR011992">
    <property type="entry name" value="EF-hand-dom_pair"/>
</dbReference>
<gene>
    <name evidence="1" type="ORF">cyc_02827</name>
</gene>
<dbReference type="GO" id="GO:0046872">
    <property type="term" value="F:metal ion binding"/>
    <property type="evidence" value="ECO:0007669"/>
    <property type="project" value="UniProtKB-KW"/>
</dbReference>
<dbReference type="GO" id="GO:0016460">
    <property type="term" value="C:myosin II complex"/>
    <property type="evidence" value="ECO:0007669"/>
    <property type="project" value="TreeGrafter"/>
</dbReference>
<proteinExistence type="predicted"/>
<dbReference type="Gene3D" id="1.10.238.10">
    <property type="entry name" value="EF-hand"/>
    <property type="match status" value="2"/>
</dbReference>
<dbReference type="GeneID" id="34619621"/>
<sequence>MDSQQQFERLVTFVFRYFDIHEKGRVPAGVLGSMLRSLGQVWSFAEIVQVVDKQGEREITLFDFQSLARKKRAAELQSLNKSKQKKKNSLNALSALGDSVADPFPGLSLAEIEELRVCFSLLDPDGTQVCARNEIEQILTCLGEQLSPADVQQLFLLERLEGKQFLNFDEFARLCERI</sequence>
<organism evidence="1 2">
    <name type="scientific">Cyclospora cayetanensis</name>
    <dbReference type="NCBI Taxonomy" id="88456"/>
    <lineage>
        <taxon>Eukaryota</taxon>
        <taxon>Sar</taxon>
        <taxon>Alveolata</taxon>
        <taxon>Apicomplexa</taxon>
        <taxon>Conoidasida</taxon>
        <taxon>Coccidia</taxon>
        <taxon>Eucoccidiorida</taxon>
        <taxon>Eimeriorina</taxon>
        <taxon>Eimeriidae</taxon>
        <taxon>Cyclospora</taxon>
    </lineage>
</organism>
<comment type="caution">
    <text evidence="1">The sequence shown here is derived from an EMBL/GenBank/DDBJ whole genome shotgun (WGS) entry which is preliminary data.</text>
</comment>
<dbReference type="EMBL" id="JROU02000963">
    <property type="protein sequence ID" value="OEH77840.1"/>
    <property type="molecule type" value="Genomic_DNA"/>
</dbReference>